<keyword evidence="1" id="KW-0812">Transmembrane</keyword>
<dbReference type="Proteomes" id="UP000008068">
    <property type="component" value="Unassembled WGS sequence"/>
</dbReference>
<gene>
    <name evidence="3" type="ORF">CAEBREN_00573</name>
</gene>
<evidence type="ECO:0000256" key="1">
    <source>
        <dbReference type="SAM" id="Phobius"/>
    </source>
</evidence>
<sequence>MEFPPKCKKYCIWISVILFIIFGICTLYFYVDVIGGNEDQFTEASVPPASLCNKRFIGFYAAQYPLKPSQLRQLTHLVLPTLVKEYDHLVEIEGGRWNLFIKMRDLARKVNQDIKVMIALLEHDGGQRNTVDFLSRESRTDEGRKKLVDTINNFLLKHSLDGVHFDWALQNSDDSMRIKLNFLKDLREKFSNNPGQDMLISVKIPPYGSIFKNLNFAEYKKYVDFISVGTASYIDPEEIPGYVMPCSPLYKGPGIMEERTVNYTMNWLIKNVGDIGMFNIEIPTYGMRFQMSKDTERALYRRIYYFMILEDEEWNYAPEEWDDESKTPFMWNKDRSIVAKYENPRSAEEKMKYFLEKEIGGVMIIYPDMDQPKMPIFEAIAKTDWCNGH</sequence>
<dbReference type="AlphaFoldDB" id="G0N2Z3"/>
<keyword evidence="1" id="KW-1133">Transmembrane helix</keyword>
<keyword evidence="4" id="KW-1185">Reference proteome</keyword>
<name>G0N2Z3_CAEBE</name>
<keyword evidence="1" id="KW-0472">Membrane</keyword>
<feature type="domain" description="GH18" evidence="2">
    <location>
        <begin position="54"/>
        <end position="389"/>
    </location>
</feature>
<dbReference type="PANTHER" id="PTHR46073:SF4">
    <property type="entry name" value="GH18 DOMAIN-CONTAINING PROTEIN"/>
    <property type="match status" value="1"/>
</dbReference>
<dbReference type="SUPFAM" id="SSF51445">
    <property type="entry name" value="(Trans)glycosidases"/>
    <property type="match status" value="1"/>
</dbReference>
<evidence type="ECO:0000313" key="4">
    <source>
        <dbReference type="Proteomes" id="UP000008068"/>
    </source>
</evidence>
<dbReference type="InterPro" id="IPR011583">
    <property type="entry name" value="Chitinase_II/V-like_cat"/>
</dbReference>
<dbReference type="SMART" id="SM00636">
    <property type="entry name" value="Glyco_18"/>
    <property type="match status" value="1"/>
</dbReference>
<dbReference type="Pfam" id="PF00704">
    <property type="entry name" value="Glyco_hydro_18"/>
    <property type="match status" value="1"/>
</dbReference>
<dbReference type="HOGENOM" id="CLU_710235_0_0_1"/>
<dbReference type="STRING" id="135651.G0N2Z3"/>
<dbReference type="OrthoDB" id="73875at2759"/>
<dbReference type="InterPro" id="IPR017853">
    <property type="entry name" value="GH"/>
</dbReference>
<dbReference type="PANTHER" id="PTHR46073">
    <property type="entry name" value="CHITINASE"/>
    <property type="match status" value="1"/>
</dbReference>
<dbReference type="Gene3D" id="3.10.50.10">
    <property type="match status" value="1"/>
</dbReference>
<reference evidence="4" key="1">
    <citation type="submission" date="2011-07" db="EMBL/GenBank/DDBJ databases">
        <authorList>
            <consortium name="Caenorhabditis brenneri Sequencing and Analysis Consortium"/>
            <person name="Wilson R.K."/>
        </authorList>
    </citation>
    <scope>NUCLEOTIDE SEQUENCE [LARGE SCALE GENOMIC DNA]</scope>
    <source>
        <strain evidence="4">PB2801</strain>
    </source>
</reference>
<dbReference type="InParanoid" id="G0N2Z3"/>
<feature type="transmembrane region" description="Helical" evidence="1">
    <location>
        <begin position="12"/>
        <end position="31"/>
    </location>
</feature>
<evidence type="ECO:0000313" key="3">
    <source>
        <dbReference type="EMBL" id="EGT51169.1"/>
    </source>
</evidence>
<dbReference type="EMBL" id="GL379832">
    <property type="protein sequence ID" value="EGT51169.1"/>
    <property type="molecule type" value="Genomic_DNA"/>
</dbReference>
<dbReference type="eggNOG" id="KOG2806">
    <property type="taxonomic scope" value="Eukaryota"/>
</dbReference>
<dbReference type="GO" id="GO:0005975">
    <property type="term" value="P:carbohydrate metabolic process"/>
    <property type="evidence" value="ECO:0007669"/>
    <property type="project" value="InterPro"/>
</dbReference>
<proteinExistence type="predicted"/>
<dbReference type="GO" id="GO:0008061">
    <property type="term" value="F:chitin binding"/>
    <property type="evidence" value="ECO:0007669"/>
    <property type="project" value="InterPro"/>
</dbReference>
<accession>G0N2Z3</accession>
<dbReference type="InterPro" id="IPR001223">
    <property type="entry name" value="Glyco_hydro18_cat"/>
</dbReference>
<protein>
    <recommendedName>
        <fullName evidence="2">GH18 domain-containing protein</fullName>
    </recommendedName>
</protein>
<dbReference type="InterPro" id="IPR029070">
    <property type="entry name" value="Chitinase_insertion_sf"/>
</dbReference>
<dbReference type="Gene3D" id="3.20.20.80">
    <property type="entry name" value="Glycosidases"/>
    <property type="match status" value="1"/>
</dbReference>
<organism evidence="4">
    <name type="scientific">Caenorhabditis brenneri</name>
    <name type="common">Nematode worm</name>
    <dbReference type="NCBI Taxonomy" id="135651"/>
    <lineage>
        <taxon>Eukaryota</taxon>
        <taxon>Metazoa</taxon>
        <taxon>Ecdysozoa</taxon>
        <taxon>Nematoda</taxon>
        <taxon>Chromadorea</taxon>
        <taxon>Rhabditida</taxon>
        <taxon>Rhabditina</taxon>
        <taxon>Rhabditomorpha</taxon>
        <taxon>Rhabditoidea</taxon>
        <taxon>Rhabditidae</taxon>
        <taxon>Peloderinae</taxon>
        <taxon>Caenorhabditis</taxon>
    </lineage>
</organism>
<evidence type="ECO:0000259" key="2">
    <source>
        <dbReference type="PROSITE" id="PS51910"/>
    </source>
</evidence>
<dbReference type="PROSITE" id="PS51910">
    <property type="entry name" value="GH18_2"/>
    <property type="match status" value="1"/>
</dbReference>